<proteinExistence type="predicted"/>
<sequence>MVCPATSGWRYKNKEGVGGRGLMSTAASTRHADRCCSITGQHPTTRSATKIGVEFYYEVSRLRIALTCRGRRRPSPTLHWRRGRRLHAKKKEKSQRPLFHAVLMRRV</sequence>
<accession>A0AAV7UEE3</accession>
<dbReference type="Proteomes" id="UP001066276">
    <property type="component" value="Chromosome 3_1"/>
</dbReference>
<organism evidence="1 2">
    <name type="scientific">Pleurodeles waltl</name>
    <name type="common">Iberian ribbed newt</name>
    <dbReference type="NCBI Taxonomy" id="8319"/>
    <lineage>
        <taxon>Eukaryota</taxon>
        <taxon>Metazoa</taxon>
        <taxon>Chordata</taxon>
        <taxon>Craniata</taxon>
        <taxon>Vertebrata</taxon>
        <taxon>Euteleostomi</taxon>
        <taxon>Amphibia</taxon>
        <taxon>Batrachia</taxon>
        <taxon>Caudata</taxon>
        <taxon>Salamandroidea</taxon>
        <taxon>Salamandridae</taxon>
        <taxon>Pleurodelinae</taxon>
        <taxon>Pleurodeles</taxon>
    </lineage>
</organism>
<evidence type="ECO:0000313" key="1">
    <source>
        <dbReference type="EMBL" id="KAJ1186906.1"/>
    </source>
</evidence>
<keyword evidence="2" id="KW-1185">Reference proteome</keyword>
<comment type="caution">
    <text evidence="1">The sequence shown here is derived from an EMBL/GenBank/DDBJ whole genome shotgun (WGS) entry which is preliminary data.</text>
</comment>
<dbReference type="AlphaFoldDB" id="A0AAV7UEE3"/>
<gene>
    <name evidence="1" type="ORF">NDU88_003686</name>
</gene>
<evidence type="ECO:0000313" key="2">
    <source>
        <dbReference type="Proteomes" id="UP001066276"/>
    </source>
</evidence>
<name>A0AAV7UEE3_PLEWA</name>
<protein>
    <submittedName>
        <fullName evidence="1">Uncharacterized protein</fullName>
    </submittedName>
</protein>
<reference evidence="1" key="1">
    <citation type="journal article" date="2022" name="bioRxiv">
        <title>Sequencing and chromosome-scale assembly of the giantPleurodeles waltlgenome.</title>
        <authorList>
            <person name="Brown T."/>
            <person name="Elewa A."/>
            <person name="Iarovenko S."/>
            <person name="Subramanian E."/>
            <person name="Araus A.J."/>
            <person name="Petzold A."/>
            <person name="Susuki M."/>
            <person name="Suzuki K.-i.T."/>
            <person name="Hayashi T."/>
            <person name="Toyoda A."/>
            <person name="Oliveira C."/>
            <person name="Osipova E."/>
            <person name="Leigh N.D."/>
            <person name="Simon A."/>
            <person name="Yun M.H."/>
        </authorList>
    </citation>
    <scope>NUCLEOTIDE SEQUENCE</scope>
    <source>
        <strain evidence="1">20211129_DDA</strain>
        <tissue evidence="1">Liver</tissue>
    </source>
</reference>
<dbReference type="EMBL" id="JANPWB010000005">
    <property type="protein sequence ID" value="KAJ1186906.1"/>
    <property type="molecule type" value="Genomic_DNA"/>
</dbReference>